<sequence length="326" mass="37169">MDNDETQPRREDTSEDVARLEFSEDRRRRGAARDENGASEGDLAASQVTETDTSGVFDALSESSAGEVVRSVGTALFRRVRSLQLPLLFARDRYARAVVRLRTVANSVRYAAPPEPYRLIDVDPAAITSVRQFNRSKYVQAAVVEDGDWATPQCKFTDLDVYQAYRAHFRDGVDWADTSFYRRVVDEIEAGSVLWNCHSEADFRERCAGVDKLYERIETDGYRTQAELLEEEPDPIDLGRESRLLTERMKDEIAVHIADDGEILFADGRNRLSILKLLDTGAVPVRVLKRHADWQRVRDAYVRGEAWTHAYDDHPDISYLRFDSVT</sequence>
<proteinExistence type="predicted"/>
<reference evidence="2" key="1">
    <citation type="submission" date="2024-09" db="EMBL/GenBank/DDBJ databases">
        <authorList>
            <person name="Sun Q."/>
        </authorList>
    </citation>
    <scope>NUCLEOTIDE SEQUENCE [LARGE SCALE GENOMIC DNA]</scope>
    <source>
        <strain evidence="2">JCM 31273</strain>
    </source>
</reference>
<evidence type="ECO:0000256" key="1">
    <source>
        <dbReference type="SAM" id="MobiDB-lite"/>
    </source>
</evidence>
<evidence type="ECO:0008006" key="4">
    <source>
        <dbReference type="Google" id="ProtNLM"/>
    </source>
</evidence>
<dbReference type="AlphaFoldDB" id="A0ABD5MQP4"/>
<evidence type="ECO:0000313" key="3">
    <source>
        <dbReference type="Proteomes" id="UP001589595"/>
    </source>
</evidence>
<evidence type="ECO:0000313" key="2">
    <source>
        <dbReference type="EMBL" id="MFB9826161.1"/>
    </source>
</evidence>
<feature type="region of interest" description="Disordered" evidence="1">
    <location>
        <begin position="1"/>
        <end position="50"/>
    </location>
</feature>
<keyword evidence="3" id="KW-1185">Reference proteome</keyword>
<dbReference type="EMBL" id="JBHMAJ010000011">
    <property type="protein sequence ID" value="MFB9826161.1"/>
    <property type="molecule type" value="Genomic_DNA"/>
</dbReference>
<dbReference type="Proteomes" id="UP001589595">
    <property type="component" value="Unassembled WGS sequence"/>
</dbReference>
<dbReference type="GeneID" id="67212705"/>
<protein>
    <recommendedName>
        <fullName evidence="4">ParB/Sulfiredoxin domain-containing protein</fullName>
    </recommendedName>
</protein>
<comment type="caution">
    <text evidence="2">The sequence shown here is derived from an EMBL/GenBank/DDBJ whole genome shotgun (WGS) entry which is preliminary data.</text>
</comment>
<accession>A0ABD5MQP4</accession>
<feature type="compositionally biased region" description="Basic and acidic residues" evidence="1">
    <location>
        <begin position="1"/>
        <end position="36"/>
    </location>
</feature>
<dbReference type="RefSeq" id="WP_222923710.1">
    <property type="nucleotide sequence ID" value="NZ_CP082288.1"/>
</dbReference>
<gene>
    <name evidence="2" type="ORF">ACFFOL_18480</name>
</gene>
<name>A0ABD5MQP4_9EURY</name>
<organism evidence="2 3">
    <name type="scientific">Halobaculum roseum</name>
    <dbReference type="NCBI Taxonomy" id="2175149"/>
    <lineage>
        <taxon>Archaea</taxon>
        <taxon>Methanobacteriati</taxon>
        <taxon>Methanobacteriota</taxon>
        <taxon>Stenosarchaea group</taxon>
        <taxon>Halobacteria</taxon>
        <taxon>Halobacteriales</taxon>
        <taxon>Haloferacaceae</taxon>
        <taxon>Halobaculum</taxon>
    </lineage>
</organism>